<proteinExistence type="predicted"/>
<name>G2QF78_THET4</name>
<dbReference type="OMA" id="FYGFGYS"/>
<dbReference type="Gene3D" id="3.30.9.10">
    <property type="entry name" value="D-Amino Acid Oxidase, subunit A, domain 2"/>
    <property type="match status" value="1"/>
</dbReference>
<evidence type="ECO:0000313" key="4">
    <source>
        <dbReference type="Proteomes" id="UP000007322"/>
    </source>
</evidence>
<evidence type="ECO:0000313" key="3">
    <source>
        <dbReference type="EMBL" id="AEO59107.1"/>
    </source>
</evidence>
<gene>
    <name evidence="3" type="ORF">MYCTH_2063443</name>
</gene>
<evidence type="ECO:0000256" key="1">
    <source>
        <dbReference type="SAM" id="MobiDB-lite"/>
    </source>
</evidence>
<dbReference type="RefSeq" id="XP_003664352.1">
    <property type="nucleotide sequence ID" value="XM_003664304.1"/>
</dbReference>
<dbReference type="Pfam" id="PF01266">
    <property type="entry name" value="DAO"/>
    <property type="match status" value="2"/>
</dbReference>
<dbReference type="GeneID" id="11514217"/>
<dbReference type="STRING" id="573729.G2QF78"/>
<feature type="compositionally biased region" description="Gly residues" evidence="1">
    <location>
        <begin position="152"/>
        <end position="163"/>
    </location>
</feature>
<protein>
    <recommendedName>
        <fullName evidence="2">FAD dependent oxidoreductase domain-containing protein</fullName>
    </recommendedName>
</protein>
<dbReference type="KEGG" id="mtm:MYCTH_2063443"/>
<dbReference type="EMBL" id="CP003005">
    <property type="protein sequence ID" value="AEO59107.1"/>
    <property type="molecule type" value="Genomic_DNA"/>
</dbReference>
<dbReference type="AlphaFoldDB" id="G2QF78"/>
<dbReference type="InterPro" id="IPR036188">
    <property type="entry name" value="FAD/NAD-bd_sf"/>
</dbReference>
<dbReference type="Proteomes" id="UP000007322">
    <property type="component" value="Chromosome 4"/>
</dbReference>
<dbReference type="Gene3D" id="3.50.50.60">
    <property type="entry name" value="FAD/NAD(P)-binding domain"/>
    <property type="match status" value="2"/>
</dbReference>
<dbReference type="InParanoid" id="G2QF78"/>
<feature type="region of interest" description="Disordered" evidence="1">
    <location>
        <begin position="136"/>
        <end position="166"/>
    </location>
</feature>
<dbReference type="eggNOG" id="ENOG502S0HA">
    <property type="taxonomic scope" value="Eukaryota"/>
</dbReference>
<dbReference type="PANTHER" id="PTHR13847:SF284">
    <property type="entry name" value="FAD DEPENDENT OXIDOREDUCTASE DOMAIN-CONTAINING PROTEIN"/>
    <property type="match status" value="1"/>
</dbReference>
<dbReference type="SUPFAM" id="SSF51905">
    <property type="entry name" value="FAD/NAD(P)-binding domain"/>
    <property type="match status" value="1"/>
</dbReference>
<dbReference type="GO" id="GO:0005737">
    <property type="term" value="C:cytoplasm"/>
    <property type="evidence" value="ECO:0007669"/>
    <property type="project" value="TreeGrafter"/>
</dbReference>
<keyword evidence="4" id="KW-1185">Reference proteome</keyword>
<feature type="domain" description="FAD dependent oxidoreductase" evidence="2">
    <location>
        <begin position="42"/>
        <end position="137"/>
    </location>
</feature>
<sequence>MDERAKIPVSLPCDKPTVSYWQDPPDPIADHRTTPDLPPTADTIIIGSGITGAAVAWNLLQSRNPGTIVMLEARQACSGATGRNGGHTKAASYRTYAAHRAAHGARVAAQVAALELRGILALHDFADAHAIPCDHLRPDFGPGGPGEKEGGGGRGGEGGGGGTASTSTIDVIYDPAEWAAAVSGVAAIQRDFPAGAPEATYTLYSREEVLERFRVHDAEEKVQGGVGYPAGSLSAYRFVIGVLRLCLERGLNLQTGTPVLELAKVEAASSSSPSSISTSTSTSSPPRRVWEVRTARGVIKAPRVVLATNGYTAAIWKPFQGVVVPVRGQVTAQRPGRSMPRGGCLETTYSFIYRRGYEYMVSRPDGARFAGDVVIGGGLARAERGGLSEFGTADDGALNDGISSYLREAAARYFGPDWGDDHPDGRVRNEWTGIMGFSPDGFPFVGEVPGESGLWTSCSFQGHGMVLCWMCARALVDMMEGRDDEQLRDWFPDVFRITRERLALKFQGRLDSIPHVGDD</sequence>
<dbReference type="HOGENOM" id="CLU_022730_0_0_1"/>
<dbReference type="PANTHER" id="PTHR13847">
    <property type="entry name" value="SARCOSINE DEHYDROGENASE-RELATED"/>
    <property type="match status" value="1"/>
</dbReference>
<reference evidence="3 4" key="1">
    <citation type="journal article" date="2011" name="Nat. Biotechnol.">
        <title>Comparative genomic analysis of the thermophilic biomass-degrading fungi Myceliophthora thermophila and Thielavia terrestris.</title>
        <authorList>
            <person name="Berka R.M."/>
            <person name="Grigoriev I.V."/>
            <person name="Otillar R."/>
            <person name="Salamov A."/>
            <person name="Grimwood J."/>
            <person name="Reid I."/>
            <person name="Ishmael N."/>
            <person name="John T."/>
            <person name="Darmond C."/>
            <person name="Moisan M.-C."/>
            <person name="Henrissat B."/>
            <person name="Coutinho P.M."/>
            <person name="Lombard V."/>
            <person name="Natvig D.O."/>
            <person name="Lindquist E."/>
            <person name="Schmutz J."/>
            <person name="Lucas S."/>
            <person name="Harris P."/>
            <person name="Powlowski J."/>
            <person name="Bellemare A."/>
            <person name="Taylor D."/>
            <person name="Butler G."/>
            <person name="de Vries R.P."/>
            <person name="Allijn I.E."/>
            <person name="van den Brink J."/>
            <person name="Ushinsky S."/>
            <person name="Storms R."/>
            <person name="Powell A.J."/>
            <person name="Paulsen I.T."/>
            <person name="Elbourne L.D.H."/>
            <person name="Baker S.E."/>
            <person name="Magnuson J."/>
            <person name="LaBoissiere S."/>
            <person name="Clutterbuck A.J."/>
            <person name="Martinez D."/>
            <person name="Wogulis M."/>
            <person name="de Leon A.L."/>
            <person name="Rey M.W."/>
            <person name="Tsang A."/>
        </authorList>
    </citation>
    <scope>NUCLEOTIDE SEQUENCE [LARGE SCALE GENOMIC DNA]</scope>
    <source>
        <strain evidence="4">ATCC 42464 / BCRC 31852 / DSM 1799</strain>
    </source>
</reference>
<organism evidence="3 4">
    <name type="scientific">Thermothelomyces thermophilus (strain ATCC 42464 / BCRC 31852 / DSM 1799)</name>
    <name type="common">Sporotrichum thermophile</name>
    <dbReference type="NCBI Taxonomy" id="573729"/>
    <lineage>
        <taxon>Eukaryota</taxon>
        <taxon>Fungi</taxon>
        <taxon>Dikarya</taxon>
        <taxon>Ascomycota</taxon>
        <taxon>Pezizomycotina</taxon>
        <taxon>Sordariomycetes</taxon>
        <taxon>Sordariomycetidae</taxon>
        <taxon>Sordariales</taxon>
        <taxon>Chaetomiaceae</taxon>
        <taxon>Thermothelomyces</taxon>
    </lineage>
</organism>
<accession>G2QF78</accession>
<dbReference type="OrthoDB" id="429143at2759"/>
<evidence type="ECO:0000259" key="2">
    <source>
        <dbReference type="Pfam" id="PF01266"/>
    </source>
</evidence>
<dbReference type="InterPro" id="IPR006076">
    <property type="entry name" value="FAD-dep_OxRdtase"/>
</dbReference>
<feature type="domain" description="FAD dependent oxidoreductase" evidence="2">
    <location>
        <begin position="188"/>
        <end position="478"/>
    </location>
</feature>
<dbReference type="VEuPathDB" id="FungiDB:MYCTH_2063443"/>